<dbReference type="RefSeq" id="WP_198076474.1">
    <property type="nucleotide sequence ID" value="NZ_JAEDAE010000009.1"/>
</dbReference>
<keyword evidence="2" id="KW-1185">Reference proteome</keyword>
<reference evidence="1 2" key="1">
    <citation type="submission" date="2020-12" db="EMBL/GenBank/DDBJ databases">
        <title>Hymenobacter sp.</title>
        <authorList>
            <person name="Kim M.K."/>
        </authorList>
    </citation>
    <scope>NUCLEOTIDE SEQUENCE [LARGE SCALE GENOMIC DNA]</scope>
    <source>
        <strain evidence="1 2">BT442</strain>
    </source>
</reference>
<evidence type="ECO:0000313" key="2">
    <source>
        <dbReference type="Proteomes" id="UP000625631"/>
    </source>
</evidence>
<dbReference type="Proteomes" id="UP000625631">
    <property type="component" value="Unassembled WGS sequence"/>
</dbReference>
<comment type="caution">
    <text evidence="1">The sequence shown here is derived from an EMBL/GenBank/DDBJ whole genome shotgun (WGS) entry which is preliminary data.</text>
</comment>
<sequence length="272" mass="31158">MLPLTITRLTSDSPFTPAELVLQDIAHERIPGHLYKYRDTGENTKKIFTQSKLYFAKPHQFNDPFDCQLTIDTTCTKAELMHFIKRNNSHFSRAEGRRMVEKYMDNPSLLRTVVNEAARESLGRTGICCFGPNNHSLLMWAHYSDSHRGLCLKFDVAADPDAFVFPFKVKYRDNYPRLNHIRAPEGASVREMVTTKSKDWEYENEYRVMKFQDAGLHSFKKAALVGVTFGCKASDAFIKEIKTLAADNGFEHLTFDKAYPSQAKFAVSIRPI</sequence>
<evidence type="ECO:0000313" key="1">
    <source>
        <dbReference type="EMBL" id="MBH8559866.1"/>
    </source>
</evidence>
<dbReference type="InterPro" id="IPR021352">
    <property type="entry name" value="DUF2971"/>
</dbReference>
<organism evidence="1 2">
    <name type="scientific">Hymenobacter negativus</name>
    <dbReference type="NCBI Taxonomy" id="2795026"/>
    <lineage>
        <taxon>Bacteria</taxon>
        <taxon>Pseudomonadati</taxon>
        <taxon>Bacteroidota</taxon>
        <taxon>Cytophagia</taxon>
        <taxon>Cytophagales</taxon>
        <taxon>Hymenobacteraceae</taxon>
        <taxon>Hymenobacter</taxon>
    </lineage>
</organism>
<dbReference type="EMBL" id="JAEDAE010000009">
    <property type="protein sequence ID" value="MBH8559866.1"/>
    <property type="molecule type" value="Genomic_DNA"/>
</dbReference>
<proteinExistence type="predicted"/>
<accession>A0ABS0QB12</accession>
<name>A0ABS0QB12_9BACT</name>
<gene>
    <name evidence="1" type="ORF">I7X13_17535</name>
</gene>
<protein>
    <submittedName>
        <fullName evidence="1">DUF2971 domain-containing protein</fullName>
    </submittedName>
</protein>
<dbReference type="Pfam" id="PF11185">
    <property type="entry name" value="DUF2971"/>
    <property type="match status" value="1"/>
</dbReference>